<evidence type="ECO:0000313" key="2">
    <source>
        <dbReference type="EMBL" id="GGQ24118.1"/>
    </source>
</evidence>
<protein>
    <submittedName>
        <fullName evidence="2">Uncharacterized protein</fullName>
    </submittedName>
</protein>
<accession>A0ABQ2RFJ6</accession>
<organism evidence="2 3">
    <name type="scientific">Shewanella litoralis</name>
    <dbReference type="NCBI Taxonomy" id="2282700"/>
    <lineage>
        <taxon>Bacteria</taxon>
        <taxon>Pseudomonadati</taxon>
        <taxon>Pseudomonadota</taxon>
        <taxon>Gammaproteobacteria</taxon>
        <taxon>Alteromonadales</taxon>
        <taxon>Shewanellaceae</taxon>
        <taxon>Shewanella</taxon>
    </lineage>
</organism>
<dbReference type="EMBL" id="BMQX01000018">
    <property type="protein sequence ID" value="GGQ24118.1"/>
    <property type="molecule type" value="Genomic_DNA"/>
</dbReference>
<comment type="caution">
    <text evidence="2">The sequence shown here is derived from an EMBL/GenBank/DDBJ whole genome shotgun (WGS) entry which is preliminary data.</text>
</comment>
<feature type="signal peptide" evidence="1">
    <location>
        <begin position="1"/>
        <end position="19"/>
    </location>
</feature>
<keyword evidence="1" id="KW-0732">Signal</keyword>
<name>A0ABQ2RFJ6_9GAMM</name>
<keyword evidence="3" id="KW-1185">Reference proteome</keyword>
<feature type="chain" id="PRO_5045197975" evidence="1">
    <location>
        <begin position="20"/>
        <end position="439"/>
    </location>
</feature>
<reference evidence="3" key="1">
    <citation type="journal article" date="2019" name="Int. J. Syst. Evol. Microbiol.">
        <title>The Global Catalogue of Microorganisms (GCM) 10K type strain sequencing project: providing services to taxonomists for standard genome sequencing and annotation.</title>
        <authorList>
            <consortium name="The Broad Institute Genomics Platform"/>
            <consortium name="The Broad Institute Genome Sequencing Center for Infectious Disease"/>
            <person name="Wu L."/>
            <person name="Ma J."/>
        </authorList>
    </citation>
    <scope>NUCLEOTIDE SEQUENCE [LARGE SCALE GENOMIC DNA]</scope>
    <source>
        <strain evidence="3">JCM 32306</strain>
    </source>
</reference>
<gene>
    <name evidence="2" type="ORF">GCM10009411_25110</name>
</gene>
<proteinExistence type="predicted"/>
<evidence type="ECO:0000256" key="1">
    <source>
        <dbReference type="SAM" id="SignalP"/>
    </source>
</evidence>
<evidence type="ECO:0000313" key="3">
    <source>
        <dbReference type="Proteomes" id="UP000619118"/>
    </source>
</evidence>
<dbReference type="Proteomes" id="UP000619118">
    <property type="component" value="Unassembled WGS sequence"/>
</dbReference>
<sequence>MKMIGLLALCGLSTANVYASCNIDFEVQGELEPSLQYQLTYYNTLHSRKTMDLNNLAAFTKTNIELPDCPQKHKADMTITYTKEGISYIVFESHLFPNQSSIIFSNSNTLTFRSCAGCDLPQYRYVAKQIQQQGMDKELNALVVQQADYLDYLRYADVRAVFGERSKAIVKAAIEGGYTAPPNIGAIKQDPPHTRDVLEQWLAILAPQKSFKNILGEKTRQQGAFADNEAMTSKISQTNPTFFEQLTNVTKGFKDKTLFTGEVQSLIAPFLSTTDADIKKLINMINESLTQALSLSEQVNRVVISKGEINNPKPDDTARLIANWFRLLHTIESGTPEQLAMFSAQFRADVMTDILNRDDSKQKILAATIKKYSKAIRYSPIKSSDKDVAAYNMLLDEFKGKAEVNGKRLTLKDVDSGQQLEWVYENNSWKLDKVTIKAF</sequence>
<dbReference type="RefSeq" id="WP_160055155.1">
    <property type="nucleotide sequence ID" value="NZ_BMQX01000018.1"/>
</dbReference>